<dbReference type="GO" id="GO:0031956">
    <property type="term" value="F:medium-chain fatty acid-CoA ligase activity"/>
    <property type="evidence" value="ECO:0007669"/>
    <property type="project" value="TreeGrafter"/>
</dbReference>
<keyword evidence="2" id="KW-0436">Ligase</keyword>
<feature type="domain" description="AMP-binding enzyme C-terminal" evidence="4">
    <location>
        <begin position="419"/>
        <end position="494"/>
    </location>
</feature>
<protein>
    <submittedName>
        <fullName evidence="5">Fatty-acyl-CoA synthase</fullName>
    </submittedName>
</protein>
<evidence type="ECO:0000259" key="3">
    <source>
        <dbReference type="Pfam" id="PF00501"/>
    </source>
</evidence>
<dbReference type="OrthoDB" id="9803968at2"/>
<keyword evidence="6" id="KW-1185">Reference proteome</keyword>
<dbReference type="InterPro" id="IPR025110">
    <property type="entry name" value="AMP-bd_C"/>
</dbReference>
<accession>A0A4V2PIZ2</accession>
<evidence type="ECO:0000259" key="4">
    <source>
        <dbReference type="Pfam" id="PF13193"/>
    </source>
</evidence>
<dbReference type="InterPro" id="IPR000873">
    <property type="entry name" value="AMP-dep_synth/lig_dom"/>
</dbReference>
<dbReference type="Pfam" id="PF00501">
    <property type="entry name" value="AMP-binding"/>
    <property type="match status" value="1"/>
</dbReference>
<dbReference type="AlphaFoldDB" id="A0A4V2PIZ2"/>
<dbReference type="PANTHER" id="PTHR43201">
    <property type="entry name" value="ACYL-COA SYNTHETASE"/>
    <property type="match status" value="1"/>
</dbReference>
<feature type="domain" description="AMP-dependent synthetase/ligase" evidence="3">
    <location>
        <begin position="8"/>
        <end position="368"/>
    </location>
</feature>
<comment type="similarity">
    <text evidence="1">Belongs to the ATP-dependent AMP-binding enzyme family.</text>
</comment>
<dbReference type="FunFam" id="3.30.300.30:FF:000008">
    <property type="entry name" value="2,3-dihydroxybenzoate-AMP ligase"/>
    <property type="match status" value="1"/>
</dbReference>
<dbReference type="GO" id="GO:0006631">
    <property type="term" value="P:fatty acid metabolic process"/>
    <property type="evidence" value="ECO:0007669"/>
    <property type="project" value="TreeGrafter"/>
</dbReference>
<name>A0A4V2PIZ2_PSEEN</name>
<reference evidence="5 6" key="1">
    <citation type="submission" date="2019-03" db="EMBL/GenBank/DDBJ databases">
        <title>Sequencing the genomes of 1000 actinobacteria strains.</title>
        <authorList>
            <person name="Klenk H.-P."/>
        </authorList>
    </citation>
    <scope>NUCLEOTIDE SEQUENCE [LARGE SCALE GENOMIC DNA]</scope>
    <source>
        <strain evidence="5 6">DSM 44969</strain>
    </source>
</reference>
<dbReference type="InterPro" id="IPR045851">
    <property type="entry name" value="AMP-bd_C_sf"/>
</dbReference>
<dbReference type="PANTHER" id="PTHR43201:SF5">
    <property type="entry name" value="MEDIUM-CHAIN ACYL-COA LIGASE ACSF2, MITOCHONDRIAL"/>
    <property type="match status" value="1"/>
</dbReference>
<dbReference type="NCBIfam" id="NF004837">
    <property type="entry name" value="PRK06187.1"/>
    <property type="match status" value="1"/>
</dbReference>
<dbReference type="InterPro" id="IPR042099">
    <property type="entry name" value="ANL_N_sf"/>
</dbReference>
<sequence>MHGLATWLRRRAERDVGRAALTFAEETHTYGDLQSMVEAFADFLAAQGVRAGDRVAYLGFNHTSQVVALFAVARLGAIFVPLNFRLTGRELRYVVDDSGATLLIADGEHVSEIDGIRDELAVTVHITLGEERAGWTRYDLDSADRAPRASEVDVDVDSPGVILYTSGTTGHPKGAVLTHRNLFTNNVNWMLSCNYHRGHTGLTSAPLFHSGGLCVMVLPLLMAGGHVILHQSFDPDATIETVTKRQVSTMFLVPTMMLYLTRSPRFAEADLSSLEFVVAGAAPVPESLLRVFGEHGVAVSQCWGLTETATGATFLSSERALAKVGSCGTSGVLNEVKLIGVADGEDVTGPHVAGELCVRGDTVTPGYWNLPEATADAAIPGGWFRTGDVAYRDEEGFYFICDRLKDMIITGGENVYPAEVENAVHQHGDVADVAVIGAPDEEWGERVVAVVVPVAGATVDLDGLRAFLDGRLARYKLPREVRVVAELPRNTTGKILKHVLRG</sequence>
<evidence type="ECO:0000313" key="6">
    <source>
        <dbReference type="Proteomes" id="UP000295560"/>
    </source>
</evidence>
<dbReference type="PROSITE" id="PS00455">
    <property type="entry name" value="AMP_BINDING"/>
    <property type="match status" value="1"/>
</dbReference>
<dbReference type="Pfam" id="PF13193">
    <property type="entry name" value="AMP-binding_C"/>
    <property type="match status" value="1"/>
</dbReference>
<dbReference type="Gene3D" id="3.30.300.30">
    <property type="match status" value="1"/>
</dbReference>
<evidence type="ECO:0000256" key="2">
    <source>
        <dbReference type="ARBA" id="ARBA00022598"/>
    </source>
</evidence>
<organism evidence="5 6">
    <name type="scientific">Pseudonocardia endophytica</name>
    <dbReference type="NCBI Taxonomy" id="401976"/>
    <lineage>
        <taxon>Bacteria</taxon>
        <taxon>Bacillati</taxon>
        <taxon>Actinomycetota</taxon>
        <taxon>Actinomycetes</taxon>
        <taxon>Pseudonocardiales</taxon>
        <taxon>Pseudonocardiaceae</taxon>
        <taxon>Pseudonocardia</taxon>
    </lineage>
</organism>
<proteinExistence type="inferred from homology"/>
<dbReference type="InterPro" id="IPR020845">
    <property type="entry name" value="AMP-binding_CS"/>
</dbReference>
<dbReference type="Proteomes" id="UP000295560">
    <property type="component" value="Unassembled WGS sequence"/>
</dbReference>
<dbReference type="Gene3D" id="3.40.50.12780">
    <property type="entry name" value="N-terminal domain of ligase-like"/>
    <property type="match status" value="1"/>
</dbReference>
<comment type="caution">
    <text evidence="5">The sequence shown here is derived from an EMBL/GenBank/DDBJ whole genome shotgun (WGS) entry which is preliminary data.</text>
</comment>
<dbReference type="SUPFAM" id="SSF56801">
    <property type="entry name" value="Acetyl-CoA synthetase-like"/>
    <property type="match status" value="1"/>
</dbReference>
<gene>
    <name evidence="5" type="ORF">EV378_2167</name>
</gene>
<evidence type="ECO:0000313" key="5">
    <source>
        <dbReference type="EMBL" id="TCK26336.1"/>
    </source>
</evidence>
<dbReference type="RefSeq" id="WP_132423437.1">
    <property type="nucleotide sequence ID" value="NZ_SMFZ01000001.1"/>
</dbReference>
<dbReference type="EMBL" id="SMFZ01000001">
    <property type="protein sequence ID" value="TCK26336.1"/>
    <property type="molecule type" value="Genomic_DNA"/>
</dbReference>
<evidence type="ECO:0000256" key="1">
    <source>
        <dbReference type="ARBA" id="ARBA00006432"/>
    </source>
</evidence>